<protein>
    <submittedName>
        <fullName evidence="1">Uncharacterized protein</fullName>
    </submittedName>
</protein>
<proteinExistence type="predicted"/>
<organism evidence="1 2">
    <name type="scientific">Lepraria finkii</name>
    <dbReference type="NCBI Taxonomy" id="1340010"/>
    <lineage>
        <taxon>Eukaryota</taxon>
        <taxon>Fungi</taxon>
        <taxon>Dikarya</taxon>
        <taxon>Ascomycota</taxon>
        <taxon>Pezizomycotina</taxon>
        <taxon>Lecanoromycetes</taxon>
        <taxon>OSLEUM clade</taxon>
        <taxon>Lecanoromycetidae</taxon>
        <taxon>Lecanorales</taxon>
        <taxon>Lecanorineae</taxon>
        <taxon>Stereocaulaceae</taxon>
        <taxon>Lepraria</taxon>
    </lineage>
</organism>
<gene>
    <name evidence="1" type="ORF">ABVK25_005182</name>
</gene>
<accession>A0ABR4B992</accession>
<keyword evidence="2" id="KW-1185">Reference proteome</keyword>
<dbReference type="Proteomes" id="UP001590951">
    <property type="component" value="Unassembled WGS sequence"/>
</dbReference>
<name>A0ABR4B992_9LECA</name>
<comment type="caution">
    <text evidence="1">The sequence shown here is derived from an EMBL/GenBank/DDBJ whole genome shotgun (WGS) entry which is preliminary data.</text>
</comment>
<dbReference type="EMBL" id="JBHFEH010000015">
    <property type="protein sequence ID" value="KAL2054434.1"/>
    <property type="molecule type" value="Genomic_DNA"/>
</dbReference>
<reference evidence="1 2" key="1">
    <citation type="submission" date="2024-09" db="EMBL/GenBank/DDBJ databases">
        <title>Rethinking Asexuality: The Enigmatic Case of Functional Sexual Genes in Lepraria (Stereocaulaceae).</title>
        <authorList>
            <person name="Doellman M."/>
            <person name="Sun Y."/>
            <person name="Barcenas-Pena A."/>
            <person name="Lumbsch H.T."/>
            <person name="Grewe F."/>
        </authorList>
    </citation>
    <scope>NUCLEOTIDE SEQUENCE [LARGE SCALE GENOMIC DNA]</scope>
    <source>
        <strain evidence="1 2">Grewe 0041</strain>
    </source>
</reference>
<evidence type="ECO:0000313" key="2">
    <source>
        <dbReference type="Proteomes" id="UP001590951"/>
    </source>
</evidence>
<sequence>MIKHRGNEFAENARGSTFRTKDFIPSFKGIDWQGAEEAKRRARTQTAASHVLRNEWNKSEFAWGANARSDVFGEIRHDPYFDMDKREYSAHLVETHPTLCTLTGKKILVKRTPDATFAISTYVKDDWFRSNSCVFRGYRLQRLLLHPEIGLIADPKWGHKNMVFPWVIYEVKGWSADCEEARRQACAGAARYLKMLDHLAHLDRIIRL</sequence>
<evidence type="ECO:0000313" key="1">
    <source>
        <dbReference type="EMBL" id="KAL2054434.1"/>
    </source>
</evidence>